<keyword evidence="2" id="KW-0802">TPR repeat</keyword>
<accession>A0A381RDZ2</accession>
<dbReference type="EMBL" id="UINC01001753">
    <property type="protein sequence ID" value="SUZ88077.1"/>
    <property type="molecule type" value="Genomic_DNA"/>
</dbReference>
<dbReference type="PROSITE" id="PS50005">
    <property type="entry name" value="TPR"/>
    <property type="match status" value="1"/>
</dbReference>
<name>A0A381RDZ2_9ZZZZ</name>
<dbReference type="SUPFAM" id="SSF48452">
    <property type="entry name" value="TPR-like"/>
    <property type="match status" value="1"/>
</dbReference>
<feature type="compositionally biased region" description="Basic residues" evidence="3">
    <location>
        <begin position="1"/>
        <end position="15"/>
    </location>
</feature>
<evidence type="ECO:0000256" key="1">
    <source>
        <dbReference type="ARBA" id="ARBA00022737"/>
    </source>
</evidence>
<dbReference type="InterPro" id="IPR011990">
    <property type="entry name" value="TPR-like_helical_dom_sf"/>
</dbReference>
<proteinExistence type="predicted"/>
<dbReference type="InterPro" id="IPR050498">
    <property type="entry name" value="Ycf3"/>
</dbReference>
<dbReference type="Gene3D" id="1.25.40.10">
    <property type="entry name" value="Tetratricopeptide repeat domain"/>
    <property type="match status" value="3"/>
</dbReference>
<gene>
    <name evidence="4" type="ORF">METZ01_LOCUS40931</name>
</gene>
<reference evidence="4" key="1">
    <citation type="submission" date="2018-05" db="EMBL/GenBank/DDBJ databases">
        <authorList>
            <person name="Lanie J.A."/>
            <person name="Ng W.-L."/>
            <person name="Kazmierczak K.M."/>
            <person name="Andrzejewski T.M."/>
            <person name="Davidsen T.M."/>
            <person name="Wayne K.J."/>
            <person name="Tettelin H."/>
            <person name="Glass J.I."/>
            <person name="Rusch D."/>
            <person name="Podicherti R."/>
            <person name="Tsui H.-C.T."/>
            <person name="Winkler M.E."/>
        </authorList>
    </citation>
    <scope>NUCLEOTIDE SEQUENCE</scope>
</reference>
<dbReference type="PANTHER" id="PTHR44858:SF17">
    <property type="match status" value="1"/>
</dbReference>
<dbReference type="SMART" id="SM00028">
    <property type="entry name" value="TPR"/>
    <property type="match status" value="5"/>
</dbReference>
<organism evidence="4">
    <name type="scientific">marine metagenome</name>
    <dbReference type="NCBI Taxonomy" id="408172"/>
    <lineage>
        <taxon>unclassified sequences</taxon>
        <taxon>metagenomes</taxon>
        <taxon>ecological metagenomes</taxon>
    </lineage>
</organism>
<keyword evidence="1" id="KW-0677">Repeat</keyword>
<evidence type="ECO:0000256" key="3">
    <source>
        <dbReference type="SAM" id="MobiDB-lite"/>
    </source>
</evidence>
<protein>
    <submittedName>
        <fullName evidence="4">Uncharacterized protein</fullName>
    </submittedName>
</protein>
<dbReference type="Pfam" id="PF13432">
    <property type="entry name" value="TPR_16"/>
    <property type="match status" value="3"/>
</dbReference>
<dbReference type="AlphaFoldDB" id="A0A381RDZ2"/>
<evidence type="ECO:0000313" key="4">
    <source>
        <dbReference type="EMBL" id="SUZ88077.1"/>
    </source>
</evidence>
<evidence type="ECO:0000256" key="2">
    <source>
        <dbReference type="ARBA" id="ARBA00022803"/>
    </source>
</evidence>
<dbReference type="PANTHER" id="PTHR44858">
    <property type="entry name" value="TETRATRICOPEPTIDE REPEAT PROTEIN 6"/>
    <property type="match status" value="1"/>
</dbReference>
<sequence length="466" mass="51618">MSRYKERRNARRNKTRAIPAKKPWPLPRNTVAIIGFLALVTLTIWGTSYVIARWSLPAELTKLMTEAPDSVTMSPALALAVTQAQELLRLEIQSSQGNAKVGQAVGRLAQLYQANDYNDFAATAYELAIQLDEIEPRWPYLLASLRQERGESQSVTGLLTTTVGLAPDYAPAWLKLADNQFKQGDRSASRTSYEQLLTLAPNYSYGHLGLARLALAENNWERAQWHLEQSVLHGGFDAAYRLLASVHEHFNRPQAMEAALAGADTASRFAPAPDQWVDELLLQSFDIDWLLMNVSRFAYVGSGEMARAIFTRAQQLDPDNPEVYIVLGESSESPADIQRAFRTAISLDPEHARAHALLGEAVLRYGNPAEAEPILRKALDLGTDPATTYKNLGLAVARTGRFDEAIVHLRRAVTLSPEIVAFHYSLATILRAAGLTNEAVLEYRHVLERQPSHGQAAKDLQDLTGQ</sequence>
<dbReference type="InterPro" id="IPR019734">
    <property type="entry name" value="TPR_rpt"/>
</dbReference>
<feature type="region of interest" description="Disordered" evidence="3">
    <location>
        <begin position="1"/>
        <end position="21"/>
    </location>
</feature>
<dbReference type="PROSITE" id="PS50293">
    <property type="entry name" value="TPR_REGION"/>
    <property type="match status" value="1"/>
</dbReference>